<sequence length="107" mass="11612">MLWMKRWTIQGRISLKEGRMMHNDLAHVNSRCKSAEGGTDYFASAAGHEAGFEIEGRLTRFCKCSGTPSTESLALVRQEDGATPSTASPVVAVDNENEIVHVSNSDG</sequence>
<protein>
    <submittedName>
        <fullName evidence="2">Uncharacterized protein</fullName>
    </submittedName>
</protein>
<evidence type="ECO:0000313" key="3">
    <source>
        <dbReference type="Proteomes" id="UP000316621"/>
    </source>
</evidence>
<gene>
    <name evidence="2" type="ORF">C5167_042584</name>
</gene>
<name>A0A4Y7L6K6_PAPSO</name>
<dbReference type="AlphaFoldDB" id="A0A4Y7L6K6"/>
<feature type="region of interest" description="Disordered" evidence="1">
    <location>
        <begin position="78"/>
        <end position="107"/>
    </location>
</feature>
<reference evidence="2 3" key="1">
    <citation type="journal article" date="2018" name="Science">
        <title>The opium poppy genome and morphinan production.</title>
        <authorList>
            <person name="Guo L."/>
            <person name="Winzer T."/>
            <person name="Yang X."/>
            <person name="Li Y."/>
            <person name="Ning Z."/>
            <person name="He Z."/>
            <person name="Teodor R."/>
            <person name="Lu Y."/>
            <person name="Bowser T.A."/>
            <person name="Graham I.A."/>
            <person name="Ye K."/>
        </authorList>
    </citation>
    <scope>NUCLEOTIDE SEQUENCE [LARGE SCALE GENOMIC DNA]</scope>
    <source>
        <strain evidence="3">cv. HN1</strain>
        <tissue evidence="2">Leaves</tissue>
    </source>
</reference>
<proteinExistence type="predicted"/>
<dbReference type="Proteomes" id="UP000316621">
    <property type="component" value="Chromosome 10"/>
</dbReference>
<evidence type="ECO:0000313" key="2">
    <source>
        <dbReference type="EMBL" id="RZC80011.1"/>
    </source>
</evidence>
<dbReference type="EMBL" id="CM010724">
    <property type="protein sequence ID" value="RZC80011.1"/>
    <property type="molecule type" value="Genomic_DNA"/>
</dbReference>
<organism evidence="2 3">
    <name type="scientific">Papaver somniferum</name>
    <name type="common">Opium poppy</name>
    <dbReference type="NCBI Taxonomy" id="3469"/>
    <lineage>
        <taxon>Eukaryota</taxon>
        <taxon>Viridiplantae</taxon>
        <taxon>Streptophyta</taxon>
        <taxon>Embryophyta</taxon>
        <taxon>Tracheophyta</taxon>
        <taxon>Spermatophyta</taxon>
        <taxon>Magnoliopsida</taxon>
        <taxon>Ranunculales</taxon>
        <taxon>Papaveraceae</taxon>
        <taxon>Papaveroideae</taxon>
        <taxon>Papaver</taxon>
    </lineage>
</organism>
<evidence type="ECO:0000256" key="1">
    <source>
        <dbReference type="SAM" id="MobiDB-lite"/>
    </source>
</evidence>
<dbReference type="Gramene" id="RZC80011">
    <property type="protein sequence ID" value="RZC80011"/>
    <property type="gene ID" value="C5167_042584"/>
</dbReference>
<accession>A0A4Y7L6K6</accession>
<keyword evidence="3" id="KW-1185">Reference proteome</keyword>